<keyword evidence="1" id="KW-0732">Signal</keyword>
<protein>
    <recommendedName>
        <fullName evidence="4">Reverse transcriptase Ty1/copia-type domain-containing protein</fullName>
    </recommendedName>
</protein>
<sequence>MPGKVLHLGILCVIANGLLSGGAMRNLGQLQAGSMWRQPQHRPVSGRRLWMTRLAIRVSHYLANGTWTLERPPLGTKLIPCRWVYKEVKRNQDGSVERFKARLEAKGFVQQRGWIMVSFLHQHPVAHLFEPS</sequence>
<evidence type="ECO:0000313" key="3">
    <source>
        <dbReference type="Proteomes" id="UP001165090"/>
    </source>
</evidence>
<feature type="signal peptide" evidence="1">
    <location>
        <begin position="1"/>
        <end position="17"/>
    </location>
</feature>
<name>A0ABQ5SQ23_9CHLO</name>
<keyword evidence="3" id="KW-1185">Reference proteome</keyword>
<evidence type="ECO:0008006" key="4">
    <source>
        <dbReference type="Google" id="ProtNLM"/>
    </source>
</evidence>
<gene>
    <name evidence="2" type="ORF">VaNZ11_016620</name>
</gene>
<proteinExistence type="predicted"/>
<accession>A0ABQ5SQ23</accession>
<evidence type="ECO:0000256" key="1">
    <source>
        <dbReference type="SAM" id="SignalP"/>
    </source>
</evidence>
<organism evidence="2 3">
    <name type="scientific">Volvox africanus</name>
    <dbReference type="NCBI Taxonomy" id="51714"/>
    <lineage>
        <taxon>Eukaryota</taxon>
        <taxon>Viridiplantae</taxon>
        <taxon>Chlorophyta</taxon>
        <taxon>core chlorophytes</taxon>
        <taxon>Chlorophyceae</taxon>
        <taxon>CS clade</taxon>
        <taxon>Chlamydomonadales</taxon>
        <taxon>Volvocaceae</taxon>
        <taxon>Volvox</taxon>
    </lineage>
</organism>
<comment type="caution">
    <text evidence="2">The sequence shown here is derived from an EMBL/GenBank/DDBJ whole genome shotgun (WGS) entry which is preliminary data.</text>
</comment>
<evidence type="ECO:0000313" key="2">
    <source>
        <dbReference type="EMBL" id="GLI71479.1"/>
    </source>
</evidence>
<dbReference type="EMBL" id="BSDZ01000112">
    <property type="protein sequence ID" value="GLI71479.1"/>
    <property type="molecule type" value="Genomic_DNA"/>
</dbReference>
<reference evidence="2 3" key="1">
    <citation type="journal article" date="2023" name="IScience">
        <title>Expanded male sex-determining region conserved during the evolution of homothallism in the green alga Volvox.</title>
        <authorList>
            <person name="Yamamoto K."/>
            <person name="Matsuzaki R."/>
            <person name="Mahakham W."/>
            <person name="Heman W."/>
            <person name="Sekimoto H."/>
            <person name="Kawachi M."/>
            <person name="Minakuchi Y."/>
            <person name="Toyoda A."/>
            <person name="Nozaki H."/>
        </authorList>
    </citation>
    <scope>NUCLEOTIDE SEQUENCE [LARGE SCALE GENOMIC DNA]</scope>
    <source>
        <strain evidence="2 3">NIES-4468</strain>
    </source>
</reference>
<feature type="chain" id="PRO_5047325499" description="Reverse transcriptase Ty1/copia-type domain-containing protein" evidence="1">
    <location>
        <begin position="18"/>
        <end position="132"/>
    </location>
</feature>
<dbReference type="Proteomes" id="UP001165090">
    <property type="component" value="Unassembled WGS sequence"/>
</dbReference>